<dbReference type="AlphaFoldDB" id="A0A0F7SHV9"/>
<dbReference type="GO" id="GO:0070319">
    <property type="term" value="C:Golgi to plasma membrane transport vesicle"/>
    <property type="evidence" value="ECO:0007669"/>
    <property type="project" value="TreeGrafter"/>
</dbReference>
<feature type="compositionally biased region" description="Basic and acidic residues" evidence="3">
    <location>
        <begin position="879"/>
        <end position="889"/>
    </location>
</feature>
<evidence type="ECO:0000256" key="1">
    <source>
        <dbReference type="ARBA" id="ARBA00023054"/>
    </source>
</evidence>
<keyword evidence="1 2" id="KW-0175">Coiled coil</keyword>
<evidence type="ECO:0000259" key="4">
    <source>
        <dbReference type="Pfam" id="PF06428"/>
    </source>
</evidence>
<reference evidence="5" key="1">
    <citation type="submission" date="2014-08" db="EMBL/GenBank/DDBJ databases">
        <authorList>
            <person name="Sharma Rahul"/>
            <person name="Thines Marco"/>
        </authorList>
    </citation>
    <scope>NUCLEOTIDE SEQUENCE</scope>
</reference>
<dbReference type="SUPFAM" id="SSF144284">
    <property type="entry name" value="Sec2 N-terminal region"/>
    <property type="match status" value="1"/>
</dbReference>
<feature type="coiled-coil region" evidence="2">
    <location>
        <begin position="288"/>
        <end position="315"/>
    </location>
</feature>
<feature type="compositionally biased region" description="Basic and acidic residues" evidence="3">
    <location>
        <begin position="904"/>
        <end position="922"/>
    </location>
</feature>
<evidence type="ECO:0000256" key="3">
    <source>
        <dbReference type="SAM" id="MobiDB-lite"/>
    </source>
</evidence>
<feature type="coiled-coil region" evidence="2">
    <location>
        <begin position="160"/>
        <end position="222"/>
    </location>
</feature>
<name>A0A0F7SHV9_PHARH</name>
<feature type="compositionally biased region" description="Basic and acidic residues" evidence="3">
    <location>
        <begin position="27"/>
        <end position="52"/>
    </location>
</feature>
<dbReference type="Pfam" id="PF06428">
    <property type="entry name" value="Sec2p"/>
    <property type="match status" value="1"/>
</dbReference>
<evidence type="ECO:0000313" key="5">
    <source>
        <dbReference type="EMBL" id="CDZ96854.1"/>
    </source>
</evidence>
<dbReference type="CDD" id="cd21044">
    <property type="entry name" value="Rab11BD_RAB3IP_like"/>
    <property type="match status" value="1"/>
</dbReference>
<protein>
    <submittedName>
        <fullName evidence="5">Guanine nucleotide exchange factor</fullName>
    </submittedName>
</protein>
<dbReference type="GO" id="GO:0006887">
    <property type="term" value="P:exocytosis"/>
    <property type="evidence" value="ECO:0007669"/>
    <property type="project" value="TreeGrafter"/>
</dbReference>
<dbReference type="PANTHER" id="PTHR14430">
    <property type="entry name" value="RABIN3-RELATED"/>
    <property type="match status" value="1"/>
</dbReference>
<feature type="compositionally biased region" description="Polar residues" evidence="3">
    <location>
        <begin position="67"/>
        <end position="84"/>
    </location>
</feature>
<feature type="compositionally biased region" description="Basic and acidic residues" evidence="3">
    <location>
        <begin position="88"/>
        <end position="105"/>
    </location>
</feature>
<feature type="domain" description="GDP/GTP exchange factor Sec2 N-terminal" evidence="4">
    <location>
        <begin position="189"/>
        <end position="319"/>
    </location>
</feature>
<dbReference type="InterPro" id="IPR009449">
    <property type="entry name" value="Sec2_N"/>
</dbReference>
<feature type="compositionally biased region" description="Polar residues" evidence="3">
    <location>
        <begin position="753"/>
        <end position="778"/>
    </location>
</feature>
<feature type="compositionally biased region" description="Polar residues" evidence="3">
    <location>
        <begin position="113"/>
        <end position="122"/>
    </location>
</feature>
<feature type="region of interest" description="Disordered" evidence="3">
    <location>
        <begin position="456"/>
        <end position="487"/>
    </location>
</feature>
<feature type="region of interest" description="Disordered" evidence="3">
    <location>
        <begin position="520"/>
        <end position="922"/>
    </location>
</feature>
<dbReference type="GO" id="GO:0051286">
    <property type="term" value="C:cell tip"/>
    <property type="evidence" value="ECO:0007669"/>
    <property type="project" value="TreeGrafter"/>
</dbReference>
<dbReference type="InterPro" id="IPR040351">
    <property type="entry name" value="RAB3IL/RAB3IP/Sec2"/>
</dbReference>
<dbReference type="Gene3D" id="6.10.140.910">
    <property type="match status" value="1"/>
</dbReference>
<evidence type="ECO:0000256" key="2">
    <source>
        <dbReference type="SAM" id="Coils"/>
    </source>
</evidence>
<feature type="compositionally biased region" description="Polar residues" evidence="3">
    <location>
        <begin position="456"/>
        <end position="471"/>
    </location>
</feature>
<dbReference type="PANTHER" id="PTHR14430:SF0">
    <property type="entry name" value="SEC2P DOMAIN-CONTAINING PROTEIN"/>
    <property type="match status" value="1"/>
</dbReference>
<feature type="region of interest" description="Disordered" evidence="3">
    <location>
        <begin position="1"/>
        <end position="122"/>
    </location>
</feature>
<accession>A0A0F7SHV9</accession>
<feature type="compositionally biased region" description="Low complexity" evidence="3">
    <location>
        <begin position="670"/>
        <end position="687"/>
    </location>
</feature>
<proteinExistence type="predicted"/>
<organism evidence="5">
    <name type="scientific">Phaffia rhodozyma</name>
    <name type="common">Yeast</name>
    <name type="synonym">Xanthophyllomyces dendrorhous</name>
    <dbReference type="NCBI Taxonomy" id="264483"/>
    <lineage>
        <taxon>Eukaryota</taxon>
        <taxon>Fungi</taxon>
        <taxon>Dikarya</taxon>
        <taxon>Basidiomycota</taxon>
        <taxon>Agaricomycotina</taxon>
        <taxon>Tremellomycetes</taxon>
        <taxon>Cystofilobasidiales</taxon>
        <taxon>Mrakiaceae</taxon>
        <taxon>Phaffia</taxon>
    </lineage>
</organism>
<feature type="compositionally biased region" description="Polar residues" evidence="3">
    <location>
        <begin position="633"/>
        <end position="664"/>
    </location>
</feature>
<dbReference type="EMBL" id="LN483167">
    <property type="protein sequence ID" value="CDZ96854.1"/>
    <property type="molecule type" value="Genomic_DNA"/>
</dbReference>
<dbReference type="GO" id="GO:0005085">
    <property type="term" value="F:guanyl-nucleotide exchange factor activity"/>
    <property type="evidence" value="ECO:0007669"/>
    <property type="project" value="InterPro"/>
</dbReference>
<sequence length="949" mass="101823">MPDSLPIPSADQDMDTKGESTESVDLSSKEDKSVDNERLSDPEEQSETREPEEAAQQSEVEPVENRPSVSDNGHASDSAASTPFGTPENKDHPLPEVSGDGRPEESPDILDNLRSSPTPRTINLPNIAITSPHGPSNSIIAASRLATYGHEPDSPTSNLVSSLKAQLEALSEQRDMLNQKLVTSFSRMADLEDDLFQIRDTTDAQKRQIDELERERKEHLHALDTGLLVEQSNVKQEMQRLAASLMDEQGKRDLAEEGKQKVESEVDDLAASLFQQANSMVAAERLARSRAETRLVAAEENLSVAENVVREMQSAMQALSLSSEASQTKTNLGSAKPHPIFRNDHIPYAEFLAFVTHLRSMRPRNRSSAPPFSSLLQFVNMAFFARVITEDHEPALRLDFAPGVSWLNKKSISQAVIDSMLIVEPVSAAQVFSQKPEGDIVCALSGELISPASANPLLQNAEPNSTSSAAPPQTRAPAVSQSPSEKSTSLYPVAEGWSLDRLRATCELWRFVKTGIMNPVWSYDDGTTPAGPPKLPARSEHVSQTQPTPDKAAEPVKPALPARKSNSWGLNLGFGKSSGPSSGGWGLSKSQPGTPKDENSNKALTVAPNLPARKLPPPLTSAKVQDRADEETTVSVHPTQPDQSLSDEPASSSFMGTEAVTQESLPVEPIAESTSQESEIQAESSETQLEETPAAPSENELAHNEEPAEIVELPSVNAEEASVDPIGASPKGVDYTPAADILASEKEVEGSASARTSLEQTGSNRASLEQPSSKQPSAVATGPAPPLPKRAAARRAVPPVPTSTAVSEAGTRPATPVPALVDEPREASPIKTTLSIPTISDGPSEVSDLSAVSDVPNQPSDVSLSDADPVSASPVLALPEEKATEHKEQGATTDIAAPSPSLDETEKKVEVEESAPVKEDSWEEKTWKELVRLREDLFWKRIGVRPSGV</sequence>